<evidence type="ECO:0000256" key="6">
    <source>
        <dbReference type="PIRSR" id="PIRSR000337-1"/>
    </source>
</evidence>
<evidence type="ECO:0000256" key="4">
    <source>
        <dbReference type="ARBA" id="ARBA00023033"/>
    </source>
</evidence>
<evidence type="ECO:0000313" key="8">
    <source>
        <dbReference type="EMBL" id="RII74184.1"/>
    </source>
</evidence>
<accession>A0A399LXI5</accession>
<dbReference type="Proteomes" id="UP000265875">
    <property type="component" value="Unassembled WGS sequence"/>
</dbReference>
<dbReference type="PIRSF" id="PIRSF000337">
    <property type="entry name" value="NTA_MOA"/>
    <property type="match status" value="1"/>
</dbReference>
<dbReference type="EMBL" id="QWLL01000067">
    <property type="protein sequence ID" value="RII74184.1"/>
    <property type="molecule type" value="Genomic_DNA"/>
</dbReference>
<comment type="caution">
    <text evidence="8">The sequence shown here is derived from an EMBL/GenBank/DDBJ whole genome shotgun (WGS) entry which is preliminary data.</text>
</comment>
<comment type="similarity">
    <text evidence="5">Belongs to the NtaA/SnaA/DszA monooxygenase family.</text>
</comment>
<dbReference type="InterPro" id="IPR051260">
    <property type="entry name" value="Diverse_substr_monoxygenases"/>
</dbReference>
<evidence type="ECO:0000313" key="9">
    <source>
        <dbReference type="Proteomes" id="UP000265875"/>
    </source>
</evidence>
<dbReference type="GO" id="GO:0004497">
    <property type="term" value="F:monooxygenase activity"/>
    <property type="evidence" value="ECO:0007669"/>
    <property type="project" value="UniProtKB-KW"/>
</dbReference>
<dbReference type="AlphaFoldDB" id="A0A399LXI5"/>
<dbReference type="SUPFAM" id="SSF51679">
    <property type="entry name" value="Bacterial luciferase-like"/>
    <property type="match status" value="1"/>
</dbReference>
<feature type="binding site" evidence="6">
    <location>
        <position position="149"/>
    </location>
    <ligand>
        <name>FMN</name>
        <dbReference type="ChEBI" id="CHEBI:58210"/>
    </ligand>
</feature>
<dbReference type="Pfam" id="PF00296">
    <property type="entry name" value="Bac_luciferase"/>
    <property type="match status" value="1"/>
</dbReference>
<feature type="binding site" evidence="6">
    <location>
        <position position="153"/>
    </location>
    <ligand>
        <name>FMN</name>
        <dbReference type="ChEBI" id="CHEBI:58210"/>
    </ligand>
</feature>
<gene>
    <name evidence="8" type="ORF">D0894_27610</name>
</gene>
<evidence type="ECO:0000256" key="5">
    <source>
        <dbReference type="ARBA" id="ARBA00033748"/>
    </source>
</evidence>
<proteinExistence type="inferred from homology"/>
<reference evidence="8 9" key="1">
    <citation type="submission" date="2018-08" db="EMBL/GenBank/DDBJ databases">
        <title>Draft genome sequence of the cyanotroph, Pseudomonas monteilii BCN3.</title>
        <authorList>
            <person name="Jones L.B."/>
            <person name="Kunz D.A."/>
        </authorList>
    </citation>
    <scope>NUCLEOTIDE SEQUENCE [LARGE SCALE GENOMIC DNA]</scope>
    <source>
        <strain evidence="8 9">BCN3</strain>
    </source>
</reference>
<dbReference type="InterPro" id="IPR016215">
    <property type="entry name" value="NTA_MOA"/>
</dbReference>
<dbReference type="Gene3D" id="3.20.20.30">
    <property type="entry name" value="Luciferase-like domain"/>
    <property type="match status" value="1"/>
</dbReference>
<feature type="binding site" evidence="6">
    <location>
        <position position="182"/>
    </location>
    <ligand>
        <name>FMN</name>
        <dbReference type="ChEBI" id="CHEBI:58210"/>
    </ligand>
</feature>
<evidence type="ECO:0000256" key="1">
    <source>
        <dbReference type="ARBA" id="ARBA00022630"/>
    </source>
</evidence>
<dbReference type="CDD" id="cd01095">
    <property type="entry name" value="Nitrilotriacetate_monoxgenase"/>
    <property type="match status" value="1"/>
</dbReference>
<dbReference type="PANTHER" id="PTHR30011">
    <property type="entry name" value="ALKANESULFONATE MONOOXYGENASE-RELATED"/>
    <property type="match status" value="1"/>
</dbReference>
<keyword evidence="2 6" id="KW-0288">FMN</keyword>
<keyword evidence="1 6" id="KW-0285">Flavoprotein</keyword>
<dbReference type="InterPro" id="IPR036661">
    <property type="entry name" value="Luciferase-like_sf"/>
</dbReference>
<dbReference type="InterPro" id="IPR011251">
    <property type="entry name" value="Luciferase-like_dom"/>
</dbReference>
<keyword evidence="3" id="KW-0560">Oxidoreductase</keyword>
<feature type="binding site" evidence="6">
    <location>
        <position position="57"/>
    </location>
    <ligand>
        <name>FMN</name>
        <dbReference type="ChEBI" id="CHEBI:58210"/>
    </ligand>
</feature>
<sequence>MSCRTMSLNAFLMATGHHVAGWRHPDAQADGGLDFTHYRELAQTAERGCFDALFLSDTLAMLPGDMTALSRMSRTEHFEPLTLLAALAAVTERIGLVATVTTSYNSVDTLAQAFTSLERLSGGRSGWNLVTSSNAEEAFNFGSVAHLEHAHRYVRARGFLDRACARWAESDVAPVQVLAGASSAGCELAAAHAEVVFTAQPELAGAQQFYRQLKGLMPGHGREPDQLKIMPGVLPIIADSAGEAQALFEQLQTLVQPQVGLSLLADIAGGTDLSAHPLDGPLPELPATNSGVSRRDLLISVARREGLSIRQLYLRMAAARGHLVVVGDARQVADVLEQWFVEGAADGFNVMPAYLPSGLEAFVDKVVPELQRRGVFRRAYQGRTLREHLGLPRPVHSHFQQEPVTHG</sequence>
<feature type="binding site" evidence="6">
    <location>
        <position position="99"/>
    </location>
    <ligand>
        <name>FMN</name>
        <dbReference type="ChEBI" id="CHEBI:58210"/>
    </ligand>
</feature>
<protein>
    <submittedName>
        <fullName evidence="8">LLM class flavin-dependent oxidoreductase</fullName>
    </submittedName>
</protein>
<evidence type="ECO:0000259" key="7">
    <source>
        <dbReference type="Pfam" id="PF00296"/>
    </source>
</evidence>
<dbReference type="PANTHER" id="PTHR30011:SF16">
    <property type="entry name" value="C2H2 FINGER DOMAIN TRANSCRIPTION FACTOR (EUROFUNG)-RELATED"/>
    <property type="match status" value="1"/>
</dbReference>
<name>A0A399LXI5_9PSED</name>
<evidence type="ECO:0000256" key="2">
    <source>
        <dbReference type="ARBA" id="ARBA00022643"/>
    </source>
</evidence>
<dbReference type="RefSeq" id="WP_119371989.1">
    <property type="nucleotide sequence ID" value="NZ_QWLL01000067.1"/>
</dbReference>
<evidence type="ECO:0000256" key="3">
    <source>
        <dbReference type="ARBA" id="ARBA00023002"/>
    </source>
</evidence>
<feature type="domain" description="Luciferase-like" evidence="7">
    <location>
        <begin position="19"/>
        <end position="340"/>
    </location>
</feature>
<dbReference type="GO" id="GO:0016705">
    <property type="term" value="F:oxidoreductase activity, acting on paired donors, with incorporation or reduction of molecular oxygen"/>
    <property type="evidence" value="ECO:0007669"/>
    <property type="project" value="InterPro"/>
</dbReference>
<organism evidence="8 9">
    <name type="scientific">Pseudomonas monteilii</name>
    <dbReference type="NCBI Taxonomy" id="76759"/>
    <lineage>
        <taxon>Bacteria</taxon>
        <taxon>Pseudomonadati</taxon>
        <taxon>Pseudomonadota</taxon>
        <taxon>Gammaproteobacteria</taxon>
        <taxon>Pseudomonadales</taxon>
        <taxon>Pseudomonadaceae</taxon>
        <taxon>Pseudomonas</taxon>
    </lineage>
</organism>
<keyword evidence="4" id="KW-0503">Monooxygenase</keyword>